<proteinExistence type="predicted"/>
<evidence type="ECO:0008006" key="4">
    <source>
        <dbReference type="Google" id="ProtNLM"/>
    </source>
</evidence>
<keyword evidence="1" id="KW-0472">Membrane</keyword>
<dbReference type="AlphaFoldDB" id="K0B684"/>
<evidence type="ECO:0000256" key="1">
    <source>
        <dbReference type="SAM" id="Phobius"/>
    </source>
</evidence>
<organism evidence="2 3">
    <name type="scientific">Candidatus Nitrosopumilus koreensis AR1</name>
    <dbReference type="NCBI Taxonomy" id="1229908"/>
    <lineage>
        <taxon>Archaea</taxon>
        <taxon>Nitrososphaerota</taxon>
        <taxon>Nitrososphaeria</taxon>
        <taxon>Nitrosopumilales</taxon>
        <taxon>Nitrosopumilaceae</taxon>
        <taxon>Nitrosopumilus</taxon>
    </lineage>
</organism>
<feature type="transmembrane region" description="Helical" evidence="1">
    <location>
        <begin position="48"/>
        <end position="69"/>
    </location>
</feature>
<gene>
    <name evidence="2" type="ORF">NKOR_00370</name>
</gene>
<accession>K0B684</accession>
<dbReference type="GeneID" id="13725527"/>
<keyword evidence="3" id="KW-1185">Reference proteome</keyword>
<dbReference type="EMBL" id="CP003842">
    <property type="protein sequence ID" value="AFS79996.1"/>
    <property type="molecule type" value="Genomic_DNA"/>
</dbReference>
<sequence>MSVLRTEVTGYDSLTSKISNSQNEIERGSSSIGIYNWISEGIVNFVKMLGWAAIPSFVLILPIGFFLMWKNREPTKISITALIVIFAIPAFYGYSVKAFDTRYLFLLYPIFCIVSLYPIKKIYDRVSKKDLLLILSTSCIVLASIGFFEYQNEESQREFEAYQLSFIVAEKTKIINQYIPESGYLPIVGLTEIEEFPILRNQFNDSNDISKCLDPRKCNGLIPITNVSLEEFIKNNKESGLTHIIVDDSEHFLYRVQFLKNVFENENEFPYLIKEFDSQEEGFTYHMKIFRIDYDIFENVYDS</sequence>
<keyword evidence="1" id="KW-1133">Transmembrane helix</keyword>
<feature type="transmembrane region" description="Helical" evidence="1">
    <location>
        <begin position="131"/>
        <end position="148"/>
    </location>
</feature>
<dbReference type="PATRIC" id="fig|1229908.8.peg.77"/>
<evidence type="ECO:0000313" key="3">
    <source>
        <dbReference type="Proteomes" id="UP000006101"/>
    </source>
</evidence>
<dbReference type="RefSeq" id="WP_014962387.1">
    <property type="nucleotide sequence ID" value="NC_018655.1"/>
</dbReference>
<reference evidence="2 3" key="1">
    <citation type="journal article" date="2012" name="J. Bacteriol.">
        <title>Draft Genome Sequence of an Ammonia-Oxidizing Archaeon, "Candidatus Nitrosopumilus koreensis" AR1, from Marine Sediment.</title>
        <authorList>
            <person name="Park S.J."/>
            <person name="Kim J.G."/>
            <person name="Jung M.Y."/>
            <person name="Kim S.J."/>
            <person name="Cha I.T."/>
            <person name="Kwon K."/>
            <person name="Lee J.H."/>
            <person name="Rhee S.K."/>
        </authorList>
    </citation>
    <scope>NUCLEOTIDE SEQUENCE [LARGE SCALE GENOMIC DNA]</scope>
    <source>
        <strain evidence="2 3">AR1</strain>
    </source>
</reference>
<keyword evidence="1" id="KW-0812">Transmembrane</keyword>
<dbReference type="Proteomes" id="UP000006101">
    <property type="component" value="Chromosome"/>
</dbReference>
<feature type="transmembrane region" description="Helical" evidence="1">
    <location>
        <begin position="76"/>
        <end position="95"/>
    </location>
</feature>
<dbReference type="KEGG" id="nkr:NKOR_00370"/>
<dbReference type="HOGENOM" id="CLU_917039_0_0_2"/>
<protein>
    <recommendedName>
        <fullName evidence="4">Glycosyltransferase RgtA/B/C/D-like domain-containing protein</fullName>
    </recommendedName>
</protein>
<name>K0B684_9ARCH</name>
<evidence type="ECO:0000313" key="2">
    <source>
        <dbReference type="EMBL" id="AFS79996.1"/>
    </source>
</evidence>
<feature type="transmembrane region" description="Helical" evidence="1">
    <location>
        <begin position="101"/>
        <end position="119"/>
    </location>
</feature>